<evidence type="ECO:0000313" key="1">
    <source>
        <dbReference type="EMBL" id="TXC67144.1"/>
    </source>
</evidence>
<gene>
    <name evidence="1" type="ORF">FSC37_19715</name>
</gene>
<evidence type="ECO:0000313" key="2">
    <source>
        <dbReference type="Proteomes" id="UP000321832"/>
    </source>
</evidence>
<keyword evidence="2" id="KW-1185">Reference proteome</keyword>
<proteinExistence type="predicted"/>
<reference evidence="1 2" key="1">
    <citation type="submission" date="2019-08" db="EMBL/GenBank/DDBJ databases">
        <authorList>
            <person name="Khan S.A."/>
            <person name="Jeon C.O."/>
            <person name="Jeong S.E."/>
        </authorList>
    </citation>
    <scope>NUCLEOTIDE SEQUENCE [LARGE SCALE GENOMIC DNA]</scope>
    <source>
        <strain evidence="2">IMCC1728</strain>
    </source>
</reference>
<dbReference type="Pfam" id="PF11136">
    <property type="entry name" value="DUF2889"/>
    <property type="match status" value="1"/>
</dbReference>
<dbReference type="EMBL" id="VOPW01000001">
    <property type="protein sequence ID" value="TXC67144.1"/>
    <property type="molecule type" value="Genomic_DNA"/>
</dbReference>
<protein>
    <submittedName>
        <fullName evidence="1">DUF2889 domain-containing protein</fullName>
    </submittedName>
</protein>
<name>A0A5C6U2L4_9BURK</name>
<dbReference type="AlphaFoldDB" id="A0A5C6U2L4"/>
<dbReference type="Proteomes" id="UP000321832">
    <property type="component" value="Unassembled WGS sequence"/>
</dbReference>
<accession>A0A5C6U2L4</accession>
<comment type="caution">
    <text evidence="1">The sequence shown here is derived from an EMBL/GenBank/DDBJ whole genome shotgun (WGS) entry which is preliminary data.</text>
</comment>
<organism evidence="1 2">
    <name type="scientific">Piscinibacter aquaticus</name>
    <dbReference type="NCBI Taxonomy" id="392597"/>
    <lineage>
        <taxon>Bacteria</taxon>
        <taxon>Pseudomonadati</taxon>
        <taxon>Pseudomonadota</taxon>
        <taxon>Betaproteobacteria</taxon>
        <taxon>Burkholderiales</taxon>
        <taxon>Sphaerotilaceae</taxon>
        <taxon>Piscinibacter</taxon>
    </lineage>
</organism>
<dbReference type="InterPro" id="IPR021312">
    <property type="entry name" value="DUF2889"/>
</dbReference>
<sequence length="200" mass="22195">MALPPAAPERKLKHRRSIDVHVYARGNGLWEVDAEIRDTKTRDAKLAGGLRKAGDPIHDMLLRLVVDEQLNIVEAGSETRWMPYPGQCDDHGDAYRALAGLNLLKGFRAAVKERLGGSLGCTHLTELTQVLPTAVIQAFAGEVIDTREDSEHRPFQIDRCHALRSDGEAVKLFYPRWYRGKQDSATTSLPSATRASETLP</sequence>